<name>A0A1C3ERU2_9GAMM</name>
<evidence type="ECO:0000313" key="1">
    <source>
        <dbReference type="EMBL" id="ODA35967.1"/>
    </source>
</evidence>
<dbReference type="EMBL" id="LYBM01000002">
    <property type="protein sequence ID" value="ODA35967.1"/>
    <property type="molecule type" value="Genomic_DNA"/>
</dbReference>
<accession>A0A1C3ERU2</accession>
<dbReference type="PROSITE" id="PS51257">
    <property type="entry name" value="PROKAR_LIPOPROTEIN"/>
    <property type="match status" value="1"/>
</dbReference>
<evidence type="ECO:0008006" key="3">
    <source>
        <dbReference type="Google" id="ProtNLM"/>
    </source>
</evidence>
<dbReference type="OrthoDB" id="7058560at2"/>
<reference evidence="1 2" key="1">
    <citation type="submission" date="2016-05" db="EMBL/GenBank/DDBJ databases">
        <title>Genomic Taxonomy of the Vibrionaceae.</title>
        <authorList>
            <person name="Gomez-Gil B."/>
            <person name="Enciso-Ibarra J."/>
        </authorList>
    </citation>
    <scope>NUCLEOTIDE SEQUENCE [LARGE SCALE GENOMIC DNA]</scope>
    <source>
        <strain evidence="1 2">CAIM 1920</strain>
    </source>
</reference>
<keyword evidence="2" id="KW-1185">Reference proteome</keyword>
<protein>
    <recommendedName>
        <fullName evidence="3">Lipoprotein</fullName>
    </recommendedName>
</protein>
<evidence type="ECO:0000313" key="2">
    <source>
        <dbReference type="Proteomes" id="UP000094936"/>
    </source>
</evidence>
<dbReference type="RefSeq" id="WP_068898971.1">
    <property type="nucleotide sequence ID" value="NZ_JBHUIF010000032.1"/>
</dbReference>
<sequence length="218" mass="24387">MRYLLIIVIVTLIGCVSPVAKLTPHLSLDNQEKVNIEDKRDVKKLRGEFLSNLITSCDYGVERLGEDRTEPLRLELLADVLSSKYGNMFSGKSVKVYSFDVYSNRAIIFRHIAFGSAGVQGELMKLATEPFFDDCALDSSLGAYTKEEVTTPYSPIIILFDVEYDKQRVQTRTVFSPEEEFMGQYNSPDGADALYRAIETAIDDMVLELGAVTAQSTK</sequence>
<gene>
    <name evidence="1" type="ORF">A8L45_02770</name>
</gene>
<comment type="caution">
    <text evidence="1">The sequence shown here is derived from an EMBL/GenBank/DDBJ whole genome shotgun (WGS) entry which is preliminary data.</text>
</comment>
<organism evidence="1 2">
    <name type="scientific">Veronia pacifica</name>
    <dbReference type="NCBI Taxonomy" id="1080227"/>
    <lineage>
        <taxon>Bacteria</taxon>
        <taxon>Pseudomonadati</taxon>
        <taxon>Pseudomonadota</taxon>
        <taxon>Gammaproteobacteria</taxon>
        <taxon>Vibrionales</taxon>
        <taxon>Vibrionaceae</taxon>
        <taxon>Veronia</taxon>
    </lineage>
</organism>
<proteinExistence type="predicted"/>
<dbReference type="Proteomes" id="UP000094936">
    <property type="component" value="Unassembled WGS sequence"/>
</dbReference>
<dbReference type="AlphaFoldDB" id="A0A1C3ERU2"/>